<name>A1ZJF7_MICM2</name>
<keyword evidence="2" id="KW-1185">Reference proteome</keyword>
<evidence type="ECO:0000313" key="2">
    <source>
        <dbReference type="Proteomes" id="UP000004095"/>
    </source>
</evidence>
<organism evidence="1 2">
    <name type="scientific">Microscilla marina ATCC 23134</name>
    <dbReference type="NCBI Taxonomy" id="313606"/>
    <lineage>
        <taxon>Bacteria</taxon>
        <taxon>Pseudomonadati</taxon>
        <taxon>Bacteroidota</taxon>
        <taxon>Cytophagia</taxon>
        <taxon>Cytophagales</taxon>
        <taxon>Microscillaceae</taxon>
        <taxon>Microscilla</taxon>
    </lineage>
</organism>
<reference evidence="1 2" key="1">
    <citation type="submission" date="2007-01" db="EMBL/GenBank/DDBJ databases">
        <authorList>
            <person name="Haygood M."/>
            <person name="Podell S."/>
            <person name="Anderson C."/>
            <person name="Hopkinson B."/>
            <person name="Roe K."/>
            <person name="Barbeau K."/>
            <person name="Gaasterland T."/>
            <person name="Ferriera S."/>
            <person name="Johnson J."/>
            <person name="Kravitz S."/>
            <person name="Beeson K."/>
            <person name="Sutton G."/>
            <person name="Rogers Y.-H."/>
            <person name="Friedman R."/>
            <person name="Frazier M."/>
            <person name="Venter J.C."/>
        </authorList>
    </citation>
    <scope>NUCLEOTIDE SEQUENCE [LARGE SCALE GENOMIC DNA]</scope>
    <source>
        <strain evidence="1 2">ATCC 23134</strain>
    </source>
</reference>
<sequence length="77" mass="9073">MFSDGYQDQFGGPEGKKFMKGHLKKLLLQIHQKPMKEQKQILETTIVQWMERQNARTKKEPQLDDILVVGFRVEEKA</sequence>
<dbReference type="EMBL" id="AAWS01000010">
    <property type="protein sequence ID" value="EAY29693.1"/>
    <property type="molecule type" value="Genomic_DNA"/>
</dbReference>
<dbReference type="Proteomes" id="UP000004095">
    <property type="component" value="Unassembled WGS sequence"/>
</dbReference>
<dbReference type="InterPro" id="IPR036457">
    <property type="entry name" value="PPM-type-like_dom_sf"/>
</dbReference>
<dbReference type="eggNOG" id="COG2208">
    <property type="taxonomic scope" value="Bacteria"/>
</dbReference>
<dbReference type="Gene3D" id="3.60.40.10">
    <property type="entry name" value="PPM-type phosphatase domain"/>
    <property type="match status" value="1"/>
</dbReference>
<evidence type="ECO:0000313" key="1">
    <source>
        <dbReference type="EMBL" id="EAY29693.1"/>
    </source>
</evidence>
<comment type="caution">
    <text evidence="1">The sequence shown here is derived from an EMBL/GenBank/DDBJ whole genome shotgun (WGS) entry which is preliminary data.</text>
</comment>
<gene>
    <name evidence="1" type="ORF">M23134_00577</name>
</gene>
<accession>A1ZJF7</accession>
<proteinExistence type="predicted"/>
<dbReference type="AlphaFoldDB" id="A1ZJF7"/>
<protein>
    <submittedName>
        <fullName evidence="1">Uncharacterized protein</fullName>
    </submittedName>
</protein>